<reference evidence="1 2" key="1">
    <citation type="journal article" date="2021" name="PeerJ">
        <title>Analysis of 44 Vibrio anguillarum genomes reveals high genetic diversity.</title>
        <authorList>
            <person name="Hansen M.J."/>
            <person name="Dalsgaard I."/>
        </authorList>
    </citation>
    <scope>NUCLEOTIDE SEQUENCE [LARGE SCALE GENOMIC DNA]</scope>
    <source>
        <strain evidence="1 2">040915-1/1B</strain>
    </source>
</reference>
<gene>
    <name evidence="1" type="ORF">EAY46_18100</name>
</gene>
<evidence type="ECO:0000313" key="1">
    <source>
        <dbReference type="EMBL" id="MBF4374982.1"/>
    </source>
</evidence>
<protein>
    <submittedName>
        <fullName evidence="1">Uncharacterized protein</fullName>
    </submittedName>
</protein>
<sequence>MKESDVIELLTSIANKIGYRFNAVLTSREKQECHWRFSYILTSDNGLQIRVYIAKDILPQWKLGYVERAFHCCSKIGSSLNKPIPTIAADIKRRLLCDTANALESKAKVEHKTFLRNSEKEMQEHFINAVKSQFSIKPSNQQRYTNADFEVKNINGDRVGHFLFTMDKPKFEPKISLSLSNITSQQLFEILNIVT</sequence>
<dbReference type="EMBL" id="RDPI01000033">
    <property type="protein sequence ID" value="MBF4374982.1"/>
    <property type="molecule type" value="Genomic_DNA"/>
</dbReference>
<comment type="caution">
    <text evidence="1">The sequence shown here is derived from an EMBL/GenBank/DDBJ whole genome shotgun (WGS) entry which is preliminary data.</text>
</comment>
<name>A0ABR9Z9P3_VIBAN</name>
<dbReference type="RefSeq" id="WP_194664105.1">
    <property type="nucleotide sequence ID" value="NZ_RDPI01000033.1"/>
</dbReference>
<proteinExistence type="predicted"/>
<accession>A0ABR9Z9P3</accession>
<dbReference type="Proteomes" id="UP000726136">
    <property type="component" value="Unassembled WGS sequence"/>
</dbReference>
<organism evidence="1 2">
    <name type="scientific">Vibrio anguillarum</name>
    <name type="common">Listonella anguillarum</name>
    <dbReference type="NCBI Taxonomy" id="55601"/>
    <lineage>
        <taxon>Bacteria</taxon>
        <taxon>Pseudomonadati</taxon>
        <taxon>Pseudomonadota</taxon>
        <taxon>Gammaproteobacteria</taxon>
        <taxon>Vibrionales</taxon>
        <taxon>Vibrionaceae</taxon>
        <taxon>Vibrio</taxon>
    </lineage>
</organism>
<keyword evidence="2" id="KW-1185">Reference proteome</keyword>
<evidence type="ECO:0000313" key="2">
    <source>
        <dbReference type="Proteomes" id="UP000726136"/>
    </source>
</evidence>